<dbReference type="GO" id="GO:0000981">
    <property type="term" value="F:DNA-binding transcription factor activity, RNA polymerase II-specific"/>
    <property type="evidence" value="ECO:0007669"/>
    <property type="project" value="InterPro"/>
</dbReference>
<sequence>MDDDDKQPTVSKPSVRGIPLLRSCERCRRRKQRCDGDQPSCGRCAGQRAECKYRQSGRFRKRNPPTAKRASALEAATALSCLSTPAIMFQVPELSPASLFTGDVSVSPESRCTGPLVNGVSTPMLGLIDPVEILKTRDLPDLSQGLPDGILQRMWALVGGQTPAAGDAGLLEPAPNLGLLDPHNAQAGAAYKVPAALASAAQRHGLPDAGRLLSMLRASFVDSGMKIRTRQFWVTLEAGRIGDFALLAHLAIAVREASLTQAAAGLPEVEAACFAAARREWDGGRVAPTTGAVFALLLLSEYGYQTGRPAVMREFADHAIAAAQRIVFRGAAYPWQAAGERACDVEREHLLACFWSAWIRLFTAAQVLGRPVPVPSAGRRFPAFPTHDMCHYTAQPVAGAAVGAVAFPAHAACRHSAAGAYSAATWQCALLGAEMHNRWVQVAAGAQPRVAYFSALRAWDRRLRLWRAEWPAEWLAQMSRLARLAQRVPAADEPLRLDAEWLADLGAESPAPTPQLPPTPDTRPVGAHLFHESRMTAADSWLAVVFVMYDMTRLRAHRVALDLGGALADDPLAMAIAQHASRAETLDAARDLQNVLACVQTLGFPPARMGMWIVFVLEQTIDVHCAAIFRDGADPAAQADALERLACAVRHLLALKHWTAALYVFAALVKRHVEPTWVLSLQAASRVAAGNTSASPWPPTHVLTLLMRALRMDPRQFCAFTMPVVYASVMSTPVMPQSMRMRIASLLS</sequence>
<evidence type="ECO:0000256" key="1">
    <source>
        <dbReference type="ARBA" id="ARBA00004123"/>
    </source>
</evidence>
<dbReference type="PANTHER" id="PTHR47338:SF5">
    <property type="entry name" value="ZN(II)2CYS6 TRANSCRIPTION FACTOR (EUROFUNG)"/>
    <property type="match status" value="1"/>
</dbReference>
<dbReference type="PROSITE" id="PS00463">
    <property type="entry name" value="ZN2_CY6_FUNGAL_1"/>
    <property type="match status" value="1"/>
</dbReference>
<evidence type="ECO:0000256" key="5">
    <source>
        <dbReference type="ARBA" id="ARBA00023242"/>
    </source>
</evidence>
<keyword evidence="8" id="KW-1185">Reference proteome</keyword>
<name>A0A9W8L4E2_9FUNG</name>
<evidence type="ECO:0000256" key="4">
    <source>
        <dbReference type="ARBA" id="ARBA00023163"/>
    </source>
</evidence>
<dbReference type="CDD" id="cd00067">
    <property type="entry name" value="GAL4"/>
    <property type="match status" value="1"/>
</dbReference>
<reference evidence="7" key="1">
    <citation type="submission" date="2022-07" db="EMBL/GenBank/DDBJ databases">
        <title>Phylogenomic reconstructions and comparative analyses of Kickxellomycotina fungi.</title>
        <authorList>
            <person name="Reynolds N.K."/>
            <person name="Stajich J.E."/>
            <person name="Barry K."/>
            <person name="Grigoriev I.V."/>
            <person name="Crous P."/>
            <person name="Smith M.E."/>
        </authorList>
    </citation>
    <scope>NUCLEOTIDE SEQUENCE</scope>
    <source>
        <strain evidence="7">CBS 109367</strain>
    </source>
</reference>
<gene>
    <name evidence="7" type="ORF">IWW39_003633</name>
</gene>
<comment type="caution">
    <text evidence="7">The sequence shown here is derived from an EMBL/GenBank/DDBJ whole genome shotgun (WGS) entry which is preliminary data.</text>
</comment>
<dbReference type="SUPFAM" id="SSF57701">
    <property type="entry name" value="Zn2/Cys6 DNA-binding domain"/>
    <property type="match status" value="1"/>
</dbReference>
<dbReference type="OrthoDB" id="4161332at2759"/>
<evidence type="ECO:0000259" key="6">
    <source>
        <dbReference type="PROSITE" id="PS50048"/>
    </source>
</evidence>
<dbReference type="PANTHER" id="PTHR47338">
    <property type="entry name" value="ZN(II)2CYS6 TRANSCRIPTION FACTOR (EUROFUNG)-RELATED"/>
    <property type="match status" value="1"/>
</dbReference>
<dbReference type="GO" id="GO:0005634">
    <property type="term" value="C:nucleus"/>
    <property type="evidence" value="ECO:0007669"/>
    <property type="project" value="UniProtKB-SubCell"/>
</dbReference>
<dbReference type="Proteomes" id="UP001151516">
    <property type="component" value="Unassembled WGS sequence"/>
</dbReference>
<dbReference type="EMBL" id="JANBTX010000109">
    <property type="protein sequence ID" value="KAJ2686410.1"/>
    <property type="molecule type" value="Genomic_DNA"/>
</dbReference>
<dbReference type="GO" id="GO:0008270">
    <property type="term" value="F:zinc ion binding"/>
    <property type="evidence" value="ECO:0007669"/>
    <property type="project" value="InterPro"/>
</dbReference>
<dbReference type="SMART" id="SM00066">
    <property type="entry name" value="GAL4"/>
    <property type="match status" value="1"/>
</dbReference>
<evidence type="ECO:0000256" key="3">
    <source>
        <dbReference type="ARBA" id="ARBA00023015"/>
    </source>
</evidence>
<feature type="domain" description="Zn(2)-C6 fungal-type" evidence="6">
    <location>
        <begin position="23"/>
        <end position="53"/>
    </location>
</feature>
<dbReference type="AlphaFoldDB" id="A0A9W8L4E2"/>
<keyword evidence="2" id="KW-0479">Metal-binding</keyword>
<keyword evidence="5" id="KW-0539">Nucleus</keyword>
<comment type="subcellular location">
    <subcellularLocation>
        <location evidence="1">Nucleus</location>
    </subcellularLocation>
</comment>
<protein>
    <recommendedName>
        <fullName evidence="6">Zn(2)-C6 fungal-type domain-containing protein</fullName>
    </recommendedName>
</protein>
<dbReference type="PROSITE" id="PS50048">
    <property type="entry name" value="ZN2_CY6_FUNGAL_2"/>
    <property type="match status" value="1"/>
</dbReference>
<organism evidence="7 8">
    <name type="scientific">Coemansia spiralis</name>
    <dbReference type="NCBI Taxonomy" id="417178"/>
    <lineage>
        <taxon>Eukaryota</taxon>
        <taxon>Fungi</taxon>
        <taxon>Fungi incertae sedis</taxon>
        <taxon>Zoopagomycota</taxon>
        <taxon>Kickxellomycotina</taxon>
        <taxon>Kickxellomycetes</taxon>
        <taxon>Kickxellales</taxon>
        <taxon>Kickxellaceae</taxon>
        <taxon>Coemansia</taxon>
    </lineage>
</organism>
<dbReference type="InterPro" id="IPR001138">
    <property type="entry name" value="Zn2Cys6_DnaBD"/>
</dbReference>
<evidence type="ECO:0000313" key="7">
    <source>
        <dbReference type="EMBL" id="KAJ2686410.1"/>
    </source>
</evidence>
<keyword evidence="3" id="KW-0805">Transcription regulation</keyword>
<accession>A0A9W8L4E2</accession>
<evidence type="ECO:0000256" key="2">
    <source>
        <dbReference type="ARBA" id="ARBA00022723"/>
    </source>
</evidence>
<evidence type="ECO:0000313" key="8">
    <source>
        <dbReference type="Proteomes" id="UP001151516"/>
    </source>
</evidence>
<dbReference type="Pfam" id="PF00172">
    <property type="entry name" value="Zn_clus"/>
    <property type="match status" value="1"/>
</dbReference>
<dbReference type="Gene3D" id="4.10.240.10">
    <property type="entry name" value="Zn(2)-C6 fungal-type DNA-binding domain"/>
    <property type="match status" value="1"/>
</dbReference>
<dbReference type="InterPro" id="IPR036864">
    <property type="entry name" value="Zn2-C6_fun-type_DNA-bd_sf"/>
</dbReference>
<dbReference type="InterPro" id="IPR050815">
    <property type="entry name" value="TF_fung"/>
</dbReference>
<keyword evidence="4" id="KW-0804">Transcription</keyword>
<proteinExistence type="predicted"/>